<dbReference type="Proteomes" id="UP000243499">
    <property type="component" value="Chromosome 7"/>
</dbReference>
<evidence type="ECO:0000256" key="6">
    <source>
        <dbReference type="SAM" id="MobiDB-lite"/>
    </source>
</evidence>
<evidence type="ECO:0000256" key="3">
    <source>
        <dbReference type="ARBA" id="ARBA00022517"/>
    </source>
</evidence>
<comment type="subcellular location">
    <subcellularLocation>
        <location evidence="1 5">Nucleus</location>
    </subcellularLocation>
</comment>
<sequence length="357" mass="40124">MKPWLGYSSPHYRSSLSILRCWAVQWASWAADWAGRRHGGPLDISFLILPKAPILSPTAPPRTGAAMADATPAAAASSCEVDLGNLMVYDPSHHVSAAASREELRQECLQKATELAQAVANSLFALPPSEDRDGPIVHLPPPNIRLPREKHLPKPKPPTKWELFAKAKGITKRKKNKREWDEQTQSWKRTYGYDRVNDDKDIPIIDAKATDEPGVDPFAQRRQEKKKRELKLIFRKKSRKEDLENVAGMASSATASGGKFDEKLPGEKPPKHPGKHRQFLPVAEGKGMGNLEKQQNDKILNSLLARNSDEQLDVGKAITMYKVKKEKQRRKDRETFPKSDKLKPQKKSLKKSSKKKA</sequence>
<evidence type="ECO:0000313" key="7">
    <source>
        <dbReference type="EMBL" id="PVH36048.1"/>
    </source>
</evidence>
<feature type="compositionally biased region" description="Basic residues" evidence="6">
    <location>
        <begin position="344"/>
        <end position="357"/>
    </location>
</feature>
<evidence type="ECO:0000256" key="1">
    <source>
        <dbReference type="ARBA" id="ARBA00004123"/>
    </source>
</evidence>
<comment type="function">
    <text evidence="5">Involved in ribosomal large subunit assembly.</text>
</comment>
<comment type="similarity">
    <text evidence="2 5">Belongs to the RRS1 family.</text>
</comment>
<evidence type="ECO:0000256" key="4">
    <source>
        <dbReference type="ARBA" id="ARBA00023242"/>
    </source>
</evidence>
<dbReference type="Gramene" id="PVH36048">
    <property type="protein sequence ID" value="PVH36048"/>
    <property type="gene ID" value="PAHAL_7G344300"/>
</dbReference>
<feature type="region of interest" description="Disordered" evidence="6">
    <location>
        <begin position="139"/>
        <end position="158"/>
    </location>
</feature>
<dbReference type="Pfam" id="PF04939">
    <property type="entry name" value="RRS1"/>
    <property type="match status" value="1"/>
</dbReference>
<dbReference type="GO" id="GO:0005634">
    <property type="term" value="C:nucleus"/>
    <property type="evidence" value="ECO:0007669"/>
    <property type="project" value="UniProtKB-SubCell"/>
</dbReference>
<keyword evidence="3 5" id="KW-0690">Ribosome biogenesis</keyword>
<name>A0A2T8IEH4_9POAL</name>
<protein>
    <recommendedName>
        <fullName evidence="5">Ribosome biogenesis regulatory protein</fullName>
    </recommendedName>
</protein>
<evidence type="ECO:0000256" key="5">
    <source>
        <dbReference type="RuleBase" id="RU364132"/>
    </source>
</evidence>
<reference evidence="7" key="1">
    <citation type="submission" date="2018-04" db="EMBL/GenBank/DDBJ databases">
        <title>WGS assembly of Panicum hallii.</title>
        <authorList>
            <person name="Lovell J."/>
            <person name="Jenkins J."/>
            <person name="Lowry D."/>
            <person name="Mamidi S."/>
            <person name="Sreedasyam A."/>
            <person name="Weng X."/>
            <person name="Barry K."/>
            <person name="Bonette J."/>
            <person name="Campitelli B."/>
            <person name="Daum C."/>
            <person name="Gordon S."/>
            <person name="Gould B."/>
            <person name="Lipzen A."/>
            <person name="Macqueen A."/>
            <person name="Palacio-Mejia J."/>
            <person name="Plott C."/>
            <person name="Shakirov E."/>
            <person name="Shu S."/>
            <person name="Yoshinaga Y."/>
            <person name="Zane M."/>
            <person name="Rokhsar D."/>
            <person name="Grimwood J."/>
            <person name="Schmutz J."/>
            <person name="Juenger T."/>
        </authorList>
    </citation>
    <scope>NUCLEOTIDE SEQUENCE [LARGE SCALE GENOMIC DNA]</scope>
    <source>
        <strain evidence="7">FIL2</strain>
    </source>
</reference>
<feature type="region of interest" description="Disordered" evidence="6">
    <location>
        <begin position="240"/>
        <end position="294"/>
    </location>
</feature>
<dbReference type="AlphaFoldDB" id="A0A2T8IEH4"/>
<accession>A0A2T8IEH4</accession>
<feature type="compositionally biased region" description="Basic and acidic residues" evidence="6">
    <location>
        <begin position="329"/>
        <end position="343"/>
    </location>
</feature>
<proteinExistence type="inferred from homology"/>
<dbReference type="InterPro" id="IPR007023">
    <property type="entry name" value="Ribosom_reg"/>
</dbReference>
<feature type="compositionally biased region" description="Basic and acidic residues" evidence="6">
    <location>
        <begin position="259"/>
        <end position="270"/>
    </location>
</feature>
<dbReference type="EMBL" id="CM008052">
    <property type="protein sequence ID" value="PVH36048.1"/>
    <property type="molecule type" value="Genomic_DNA"/>
</dbReference>
<gene>
    <name evidence="7" type="ORF">PAHAL_7G344300</name>
</gene>
<dbReference type="GO" id="GO:0042254">
    <property type="term" value="P:ribosome biogenesis"/>
    <property type="evidence" value="ECO:0007669"/>
    <property type="project" value="UniProtKB-KW"/>
</dbReference>
<feature type="region of interest" description="Disordered" evidence="6">
    <location>
        <begin position="323"/>
        <end position="357"/>
    </location>
</feature>
<feature type="compositionally biased region" description="Low complexity" evidence="6">
    <location>
        <begin position="247"/>
        <end position="258"/>
    </location>
</feature>
<keyword evidence="4 5" id="KW-0539">Nucleus</keyword>
<evidence type="ECO:0000256" key="2">
    <source>
        <dbReference type="ARBA" id="ARBA00010077"/>
    </source>
</evidence>
<organism evidence="7">
    <name type="scientific">Panicum hallii</name>
    <dbReference type="NCBI Taxonomy" id="206008"/>
    <lineage>
        <taxon>Eukaryota</taxon>
        <taxon>Viridiplantae</taxon>
        <taxon>Streptophyta</taxon>
        <taxon>Embryophyta</taxon>
        <taxon>Tracheophyta</taxon>
        <taxon>Spermatophyta</taxon>
        <taxon>Magnoliopsida</taxon>
        <taxon>Liliopsida</taxon>
        <taxon>Poales</taxon>
        <taxon>Poaceae</taxon>
        <taxon>PACMAD clade</taxon>
        <taxon>Panicoideae</taxon>
        <taxon>Panicodae</taxon>
        <taxon>Paniceae</taxon>
        <taxon>Panicinae</taxon>
        <taxon>Panicum</taxon>
        <taxon>Panicum sect. Panicum</taxon>
    </lineage>
</organism>